<keyword evidence="2" id="KW-1003">Cell membrane</keyword>
<accession>A0ABS4K973</accession>
<evidence type="ECO:0000256" key="4">
    <source>
        <dbReference type="ARBA" id="ARBA00022989"/>
    </source>
</evidence>
<feature type="transmembrane region" description="Helical" evidence="7">
    <location>
        <begin position="601"/>
        <end position="623"/>
    </location>
</feature>
<dbReference type="Proteomes" id="UP001519308">
    <property type="component" value="Unassembled WGS sequence"/>
</dbReference>
<evidence type="ECO:0000256" key="6">
    <source>
        <dbReference type="ARBA" id="ARBA00038076"/>
    </source>
</evidence>
<evidence type="ECO:0000256" key="1">
    <source>
        <dbReference type="ARBA" id="ARBA00004651"/>
    </source>
</evidence>
<evidence type="ECO:0000313" key="10">
    <source>
        <dbReference type="Proteomes" id="UP001519308"/>
    </source>
</evidence>
<dbReference type="Pfam" id="PF02687">
    <property type="entry name" value="FtsX"/>
    <property type="match status" value="2"/>
</dbReference>
<dbReference type="PANTHER" id="PTHR30572">
    <property type="entry name" value="MEMBRANE COMPONENT OF TRANSPORTER-RELATED"/>
    <property type="match status" value="1"/>
</dbReference>
<name>A0ABS4K973_9CLOT</name>
<feature type="transmembrane region" description="Helical" evidence="7">
    <location>
        <begin position="155"/>
        <end position="174"/>
    </location>
</feature>
<evidence type="ECO:0000256" key="5">
    <source>
        <dbReference type="ARBA" id="ARBA00023136"/>
    </source>
</evidence>
<feature type="transmembrane region" description="Helical" evidence="7">
    <location>
        <begin position="102"/>
        <end position="123"/>
    </location>
</feature>
<gene>
    <name evidence="9" type="ORF">J2Z44_004210</name>
</gene>
<dbReference type="RefSeq" id="WP_021283023.1">
    <property type="nucleotide sequence ID" value="NZ_JAGGLL010000063.1"/>
</dbReference>
<comment type="similarity">
    <text evidence="6">Belongs to the ABC-4 integral membrane protein family.</text>
</comment>
<sequence>MKVENDKQSPAVKKGEKEFTLSGILQNRIDSMEDKKAKGYLTINSVKNTLDKDEYRYIHHFTLKPSTNIDKTLKDMSKIKGVFINQNYSYINTLDLIKKSNMVFTFLNIIIIIASISVIYNIYSISVVERIREFGLLRAIGCETEQIKKLIYGEGAILGCLFIPVGIILGIISINQINKLFSFTMSFKGKAEISFAGILLPFIACFISIFISIYFPSKKASKISPMEAINNTSIQGEELDTLKGNKKIQGFSKFTTAMAYTNLARNKKRFLVTIISLSISTLLFIVVTSLCIWMDPLRNVESNINSDYILSVNNSEKNIGYDENAMNEILNLEGISTVKKNMYFRSSLEVSGNKLTEVYKENLKKIYSQNNMSDSRMEKDIYPVQVELYGCNDEQLKEMNKYLEDGKLDLEDMKKNNQVILIQNQSNEKSTNLKVSDKFNMSTALVDNSNWEHYKKEINIGAILKELPFPTMDHGINTVVIMHEDALKQWLNEEKYRVLRINVKKDSNENYIKNKLNEYAKKQKEGKLISYRDELEFYENAQKSISIILHSFVVIIAIIGIVNIINTISMNIILRRKEFGMIRAIGMGNDEIRAMILKEGLLYGIFSTLIGSSLGILIHGGLYKVLKYDKAIKWFFPWKSILEVFIVSMIICILASIGPLKRLLFQSIIDSIRTVE</sequence>
<feature type="domain" description="ABC3 transporter permease C-terminal" evidence="8">
    <location>
        <begin position="551"/>
        <end position="667"/>
    </location>
</feature>
<keyword evidence="4 7" id="KW-1133">Transmembrane helix</keyword>
<feature type="domain" description="ABC3 transporter permease C-terminal" evidence="8">
    <location>
        <begin position="106"/>
        <end position="225"/>
    </location>
</feature>
<proteinExistence type="inferred from homology"/>
<comment type="caution">
    <text evidence="9">The sequence shown here is derived from an EMBL/GenBank/DDBJ whole genome shotgun (WGS) entry which is preliminary data.</text>
</comment>
<feature type="transmembrane region" description="Helical" evidence="7">
    <location>
        <begin position="547"/>
        <end position="574"/>
    </location>
</feature>
<evidence type="ECO:0000313" key="9">
    <source>
        <dbReference type="EMBL" id="MBP2024342.1"/>
    </source>
</evidence>
<reference evidence="9 10" key="1">
    <citation type="submission" date="2021-03" db="EMBL/GenBank/DDBJ databases">
        <title>Genomic Encyclopedia of Type Strains, Phase IV (KMG-IV): sequencing the most valuable type-strain genomes for metagenomic binning, comparative biology and taxonomic classification.</title>
        <authorList>
            <person name="Goeker M."/>
        </authorList>
    </citation>
    <scope>NUCLEOTIDE SEQUENCE [LARGE SCALE GENOMIC DNA]</scope>
    <source>
        <strain evidence="9 10">DSM 28650</strain>
    </source>
</reference>
<feature type="transmembrane region" description="Helical" evidence="7">
    <location>
        <begin position="635"/>
        <end position="657"/>
    </location>
</feature>
<keyword evidence="3 7" id="KW-0812">Transmembrane</keyword>
<keyword evidence="5 7" id="KW-0472">Membrane</keyword>
<protein>
    <submittedName>
        <fullName evidence="9">ABC-type antimicrobial peptide transport system permease subunit</fullName>
    </submittedName>
</protein>
<keyword evidence="10" id="KW-1185">Reference proteome</keyword>
<evidence type="ECO:0000256" key="7">
    <source>
        <dbReference type="SAM" id="Phobius"/>
    </source>
</evidence>
<comment type="subcellular location">
    <subcellularLocation>
        <location evidence="1">Cell membrane</location>
        <topology evidence="1">Multi-pass membrane protein</topology>
    </subcellularLocation>
</comment>
<evidence type="ECO:0000256" key="2">
    <source>
        <dbReference type="ARBA" id="ARBA00022475"/>
    </source>
</evidence>
<dbReference type="EMBL" id="JAGGLL010000063">
    <property type="protein sequence ID" value="MBP2024342.1"/>
    <property type="molecule type" value="Genomic_DNA"/>
</dbReference>
<dbReference type="InterPro" id="IPR050250">
    <property type="entry name" value="Macrolide_Exporter_MacB"/>
</dbReference>
<feature type="transmembrane region" description="Helical" evidence="7">
    <location>
        <begin position="194"/>
        <end position="215"/>
    </location>
</feature>
<evidence type="ECO:0000259" key="8">
    <source>
        <dbReference type="Pfam" id="PF02687"/>
    </source>
</evidence>
<feature type="transmembrane region" description="Helical" evidence="7">
    <location>
        <begin position="270"/>
        <end position="295"/>
    </location>
</feature>
<dbReference type="PANTHER" id="PTHR30572:SF4">
    <property type="entry name" value="ABC TRANSPORTER PERMEASE YTRF"/>
    <property type="match status" value="1"/>
</dbReference>
<dbReference type="InterPro" id="IPR003838">
    <property type="entry name" value="ABC3_permease_C"/>
</dbReference>
<organism evidence="9 10">
    <name type="scientific">Clostridium punense</name>
    <dbReference type="NCBI Taxonomy" id="1054297"/>
    <lineage>
        <taxon>Bacteria</taxon>
        <taxon>Bacillati</taxon>
        <taxon>Bacillota</taxon>
        <taxon>Clostridia</taxon>
        <taxon>Eubacteriales</taxon>
        <taxon>Clostridiaceae</taxon>
        <taxon>Clostridium</taxon>
    </lineage>
</organism>
<evidence type="ECO:0000256" key="3">
    <source>
        <dbReference type="ARBA" id="ARBA00022692"/>
    </source>
</evidence>